<evidence type="ECO:0000256" key="4">
    <source>
        <dbReference type="ARBA" id="ARBA00023004"/>
    </source>
</evidence>
<dbReference type="PROSITE" id="PS00197">
    <property type="entry name" value="2FE2S_FER_1"/>
    <property type="match status" value="1"/>
</dbReference>
<dbReference type="PROSITE" id="PS51085">
    <property type="entry name" value="2FE2S_FER_2"/>
    <property type="match status" value="1"/>
</dbReference>
<protein>
    <submittedName>
        <fullName evidence="7">Carbon-monoxide dehydrogenase small subunit</fullName>
    </submittedName>
</protein>
<dbReference type="Pfam" id="PF01799">
    <property type="entry name" value="Fer2_2"/>
    <property type="match status" value="1"/>
</dbReference>
<evidence type="ECO:0000259" key="6">
    <source>
        <dbReference type="PROSITE" id="PS51085"/>
    </source>
</evidence>
<keyword evidence="2" id="KW-0479">Metal-binding</keyword>
<keyword evidence="1" id="KW-0001">2Fe-2S</keyword>
<evidence type="ECO:0000313" key="7">
    <source>
        <dbReference type="EMBL" id="POF30832.1"/>
    </source>
</evidence>
<keyword evidence="3" id="KW-0560">Oxidoreductase</keyword>
<dbReference type="InterPro" id="IPR002888">
    <property type="entry name" value="2Fe-2S-bd"/>
</dbReference>
<dbReference type="PANTHER" id="PTHR44379">
    <property type="entry name" value="OXIDOREDUCTASE WITH IRON-SULFUR SUBUNIT"/>
    <property type="match status" value="1"/>
</dbReference>
<keyword evidence="5" id="KW-0411">Iron-sulfur</keyword>
<accession>A0A2S3USY7</accession>
<evidence type="ECO:0000256" key="3">
    <source>
        <dbReference type="ARBA" id="ARBA00023002"/>
    </source>
</evidence>
<dbReference type="RefSeq" id="WP_170107183.1">
    <property type="nucleotide sequence ID" value="NZ_PPCN01000005.1"/>
</dbReference>
<dbReference type="Pfam" id="PF00111">
    <property type="entry name" value="Fer2"/>
    <property type="match status" value="1"/>
</dbReference>
<evidence type="ECO:0000256" key="2">
    <source>
        <dbReference type="ARBA" id="ARBA00022723"/>
    </source>
</evidence>
<dbReference type="GO" id="GO:0016491">
    <property type="term" value="F:oxidoreductase activity"/>
    <property type="evidence" value="ECO:0007669"/>
    <property type="project" value="UniProtKB-KW"/>
</dbReference>
<dbReference type="InterPro" id="IPR036884">
    <property type="entry name" value="2Fe-2S-bd_dom_sf"/>
</dbReference>
<evidence type="ECO:0000256" key="5">
    <source>
        <dbReference type="ARBA" id="ARBA00023014"/>
    </source>
</evidence>
<feature type="domain" description="2Fe-2S ferredoxin-type" evidence="6">
    <location>
        <begin position="10"/>
        <end position="86"/>
    </location>
</feature>
<dbReference type="Gene3D" id="3.10.20.30">
    <property type="match status" value="1"/>
</dbReference>
<dbReference type="InterPro" id="IPR012675">
    <property type="entry name" value="Beta-grasp_dom_sf"/>
</dbReference>
<gene>
    <name evidence="7" type="ORF">CLV41_10510</name>
</gene>
<keyword evidence="8" id="KW-1185">Reference proteome</keyword>
<dbReference type="InterPro" id="IPR006058">
    <property type="entry name" value="2Fe2S_fd_BS"/>
</dbReference>
<proteinExistence type="predicted"/>
<organism evidence="7 8">
    <name type="scientific">Roseibium marinum</name>
    <dbReference type="NCBI Taxonomy" id="281252"/>
    <lineage>
        <taxon>Bacteria</taxon>
        <taxon>Pseudomonadati</taxon>
        <taxon>Pseudomonadota</taxon>
        <taxon>Alphaproteobacteria</taxon>
        <taxon>Hyphomicrobiales</taxon>
        <taxon>Stappiaceae</taxon>
        <taxon>Roseibium</taxon>
    </lineage>
</organism>
<dbReference type="InterPro" id="IPR001041">
    <property type="entry name" value="2Fe-2S_ferredoxin-type"/>
</dbReference>
<dbReference type="GO" id="GO:0051537">
    <property type="term" value="F:2 iron, 2 sulfur cluster binding"/>
    <property type="evidence" value="ECO:0007669"/>
    <property type="project" value="UniProtKB-KW"/>
</dbReference>
<reference evidence="7 8" key="1">
    <citation type="submission" date="2018-01" db="EMBL/GenBank/DDBJ databases">
        <title>Genomic Encyclopedia of Archaeal and Bacterial Type Strains, Phase II (KMG-II): from individual species to whole genera.</title>
        <authorList>
            <person name="Goeker M."/>
        </authorList>
    </citation>
    <scope>NUCLEOTIDE SEQUENCE [LARGE SCALE GENOMIC DNA]</scope>
    <source>
        <strain evidence="7 8">DSM 17023</strain>
    </source>
</reference>
<dbReference type="InterPro" id="IPR036010">
    <property type="entry name" value="2Fe-2S_ferredoxin-like_sf"/>
</dbReference>
<dbReference type="EMBL" id="PPCN01000005">
    <property type="protein sequence ID" value="POF30832.1"/>
    <property type="molecule type" value="Genomic_DNA"/>
</dbReference>
<sequence>MTEIQSDKRIALKFTLNGEPVETAAPAGASLTRVLRDTLYRTETKIGCEAGRCGACMVLMNRKPINSCLVMAWQVEGSEIITGSGLEALAVTGTVRQALAEESAFQCGYCAPGFVISLVALLTENPKATRDDLMTALEGNICRCTGYHSILRGAELAATRVANQVETRR</sequence>
<comment type="caution">
    <text evidence="7">The sequence shown here is derived from an EMBL/GenBank/DDBJ whole genome shotgun (WGS) entry which is preliminary data.</text>
</comment>
<evidence type="ECO:0000313" key="8">
    <source>
        <dbReference type="Proteomes" id="UP000236959"/>
    </source>
</evidence>
<dbReference type="AlphaFoldDB" id="A0A2S3USY7"/>
<dbReference type="SUPFAM" id="SSF54292">
    <property type="entry name" value="2Fe-2S ferredoxin-like"/>
    <property type="match status" value="1"/>
</dbReference>
<dbReference type="CDD" id="cd00207">
    <property type="entry name" value="fer2"/>
    <property type="match status" value="1"/>
</dbReference>
<dbReference type="PANTHER" id="PTHR44379:SF5">
    <property type="entry name" value="OXIDOREDUCTASE WITH IRON-SULFUR SUBUNIT"/>
    <property type="match status" value="1"/>
</dbReference>
<dbReference type="GO" id="GO:0046872">
    <property type="term" value="F:metal ion binding"/>
    <property type="evidence" value="ECO:0007669"/>
    <property type="project" value="UniProtKB-KW"/>
</dbReference>
<keyword evidence="4" id="KW-0408">Iron</keyword>
<dbReference type="SUPFAM" id="SSF47741">
    <property type="entry name" value="CO dehydrogenase ISP C-domain like"/>
    <property type="match status" value="1"/>
</dbReference>
<name>A0A2S3USY7_9HYPH</name>
<evidence type="ECO:0000256" key="1">
    <source>
        <dbReference type="ARBA" id="ARBA00022714"/>
    </source>
</evidence>
<dbReference type="Proteomes" id="UP000236959">
    <property type="component" value="Unassembled WGS sequence"/>
</dbReference>
<dbReference type="InterPro" id="IPR051452">
    <property type="entry name" value="Diverse_Oxidoreductases"/>
</dbReference>
<dbReference type="Gene3D" id="1.10.150.120">
    <property type="entry name" value="[2Fe-2S]-binding domain"/>
    <property type="match status" value="1"/>
</dbReference>